<dbReference type="Proteomes" id="UP000319767">
    <property type="component" value="Segment"/>
</dbReference>
<proteinExistence type="predicted"/>
<dbReference type="PROSITE" id="PS51362">
    <property type="entry name" value="TGF_BETA_2"/>
    <property type="match status" value="1"/>
</dbReference>
<evidence type="ECO:0000256" key="2">
    <source>
        <dbReference type="ARBA" id="ARBA00022525"/>
    </source>
</evidence>
<dbReference type="Pfam" id="PF00019">
    <property type="entry name" value="TGF_beta"/>
    <property type="match status" value="1"/>
</dbReference>
<name>A0A1V0QGB0_CNPV</name>
<dbReference type="InterPro" id="IPR015615">
    <property type="entry name" value="TGF-beta-rel"/>
</dbReference>
<accession>A0A1V0QGB0</accession>
<dbReference type="InterPro" id="IPR001839">
    <property type="entry name" value="TGF-b_C"/>
</dbReference>
<dbReference type="EMBL" id="KX857215">
    <property type="protein sequence ID" value="ARE67387.1"/>
    <property type="molecule type" value="Genomic_DNA"/>
</dbReference>
<feature type="domain" description="TGF-beta family profile" evidence="3">
    <location>
        <begin position="35"/>
        <end position="149"/>
    </location>
</feature>
<comment type="subcellular location">
    <subcellularLocation>
        <location evidence="1">Secreted</location>
    </subcellularLocation>
</comment>
<dbReference type="SUPFAM" id="SSF57501">
    <property type="entry name" value="Cystine-knot cytokines"/>
    <property type="match status" value="1"/>
</dbReference>
<dbReference type="GO" id="GO:0005615">
    <property type="term" value="C:extracellular space"/>
    <property type="evidence" value="ECO:0007669"/>
    <property type="project" value="TreeGrafter"/>
</dbReference>
<dbReference type="Gene3D" id="2.10.90.10">
    <property type="entry name" value="Cystine-knot cytokines"/>
    <property type="match status" value="1"/>
</dbReference>
<reference evidence="4" key="1">
    <citation type="journal article" date="2017" name="BMC Genomics">
        <title>Genomic characterization of two novel pathogenic avipoxviruses isolated from pacific shearwaters (Ardenna spp.).</title>
        <authorList>
            <person name="Sarker S."/>
            <person name="Das S."/>
            <person name="Lavers J.L."/>
            <person name="Hutton I."/>
            <person name="Helbig K."/>
            <person name="Imbery J."/>
            <person name="Upton C."/>
            <person name="Raidal S.R."/>
        </authorList>
    </citation>
    <scope>NUCLEOTIDE SEQUENCE [LARGE SCALE GENOMIC DNA]</scope>
    <source>
        <strain evidence="4">SWPV-2</strain>
    </source>
</reference>
<protein>
    <submittedName>
        <fullName evidence="4">SWPV2-ORF153</fullName>
    </submittedName>
</protein>
<gene>
    <name evidence="4" type="primary">SWPV2-153</name>
</gene>
<organism evidence="4">
    <name type="scientific">Shearwaterpox virus</name>
    <dbReference type="NCBI Taxonomy" id="1974596"/>
    <lineage>
        <taxon>Viruses</taxon>
        <taxon>Varidnaviria</taxon>
        <taxon>Bamfordvirae</taxon>
        <taxon>Nucleocytoviricota</taxon>
        <taxon>Pokkesviricetes</taxon>
        <taxon>Chitovirales</taxon>
        <taxon>Poxviridae</taxon>
        <taxon>Chordopoxvirinae</taxon>
        <taxon>Avipoxvirus</taxon>
        <taxon>Avipoxvirus canarypox</taxon>
        <taxon>Canarypox virus</taxon>
    </lineage>
</organism>
<sequence length="149" mass="17268">MVNIYIWVYVIISYCYANSDKYINSTDFKSKISELVKRDIVYKKYVSNIHQHVCSLNSVYLDFSALGYKWIHEPKGIQFTYCHGTCILGSYDKSSVIYGTIVTNYLSNNRIPLCCSPKERKDITITYYLGRNVKKQTIRNFIPTHCGCG</sequence>
<dbReference type="SMART" id="SM00204">
    <property type="entry name" value="TGFB"/>
    <property type="match status" value="1"/>
</dbReference>
<keyword evidence="2" id="KW-0964">Secreted</keyword>
<evidence type="ECO:0000313" key="4">
    <source>
        <dbReference type="EMBL" id="ARE67387.1"/>
    </source>
</evidence>
<dbReference type="InterPro" id="IPR029034">
    <property type="entry name" value="Cystine-knot_cytokine"/>
</dbReference>
<dbReference type="GO" id="GO:0008083">
    <property type="term" value="F:growth factor activity"/>
    <property type="evidence" value="ECO:0007669"/>
    <property type="project" value="InterPro"/>
</dbReference>
<evidence type="ECO:0000256" key="1">
    <source>
        <dbReference type="ARBA" id="ARBA00004613"/>
    </source>
</evidence>
<evidence type="ECO:0000259" key="3">
    <source>
        <dbReference type="PROSITE" id="PS51362"/>
    </source>
</evidence>
<dbReference type="PANTHER" id="PTHR11848">
    <property type="entry name" value="TGF-BETA FAMILY"/>
    <property type="match status" value="1"/>
</dbReference>
<dbReference type="GO" id="GO:0005125">
    <property type="term" value="F:cytokine activity"/>
    <property type="evidence" value="ECO:0007669"/>
    <property type="project" value="TreeGrafter"/>
</dbReference>